<reference evidence="4" key="1">
    <citation type="submission" date="2021-01" db="EMBL/GenBank/DDBJ databases">
        <authorList>
            <person name="Corre E."/>
            <person name="Pelletier E."/>
            <person name="Niang G."/>
            <person name="Scheremetjew M."/>
            <person name="Finn R."/>
            <person name="Kale V."/>
            <person name="Holt S."/>
            <person name="Cochrane G."/>
            <person name="Meng A."/>
            <person name="Brown T."/>
            <person name="Cohen L."/>
        </authorList>
    </citation>
    <scope>NUCLEOTIDE SEQUENCE</scope>
    <source>
        <strain evidence="4">CCMP1243</strain>
    </source>
</reference>
<feature type="signal peptide" evidence="3">
    <location>
        <begin position="1"/>
        <end position="20"/>
    </location>
</feature>
<evidence type="ECO:0000256" key="1">
    <source>
        <dbReference type="SAM" id="MobiDB-lite"/>
    </source>
</evidence>
<gene>
    <name evidence="4" type="ORF">RMAR1173_LOCUS20249</name>
</gene>
<feature type="compositionally biased region" description="Basic and acidic residues" evidence="1">
    <location>
        <begin position="153"/>
        <end position="169"/>
    </location>
</feature>
<feature type="region of interest" description="Disordered" evidence="1">
    <location>
        <begin position="150"/>
        <end position="186"/>
    </location>
</feature>
<accession>A0A7S2SUF8</accession>
<evidence type="ECO:0000313" key="4">
    <source>
        <dbReference type="EMBL" id="CAD9709257.1"/>
    </source>
</evidence>
<keyword evidence="3" id="KW-0732">Signal</keyword>
<feature type="chain" id="PRO_5031342693" description="Transmembrane protein" evidence="3">
    <location>
        <begin position="21"/>
        <end position="209"/>
    </location>
</feature>
<keyword evidence="2" id="KW-0812">Transmembrane</keyword>
<keyword evidence="2" id="KW-1133">Transmembrane helix</keyword>
<protein>
    <recommendedName>
        <fullName evidence="5">Transmembrane protein</fullName>
    </recommendedName>
</protein>
<evidence type="ECO:0008006" key="5">
    <source>
        <dbReference type="Google" id="ProtNLM"/>
    </source>
</evidence>
<dbReference type="EMBL" id="HBHJ01030615">
    <property type="protein sequence ID" value="CAD9709257.1"/>
    <property type="molecule type" value="Transcribed_RNA"/>
</dbReference>
<evidence type="ECO:0000256" key="3">
    <source>
        <dbReference type="SAM" id="SignalP"/>
    </source>
</evidence>
<keyword evidence="2" id="KW-0472">Membrane</keyword>
<name>A0A7S2SUF8_9STRA</name>
<dbReference type="AlphaFoldDB" id="A0A7S2SUF8"/>
<evidence type="ECO:0000256" key="2">
    <source>
        <dbReference type="SAM" id="Phobius"/>
    </source>
</evidence>
<proteinExistence type="predicted"/>
<organism evidence="4">
    <name type="scientific">Rhizochromulina marina</name>
    <dbReference type="NCBI Taxonomy" id="1034831"/>
    <lineage>
        <taxon>Eukaryota</taxon>
        <taxon>Sar</taxon>
        <taxon>Stramenopiles</taxon>
        <taxon>Ochrophyta</taxon>
        <taxon>Dictyochophyceae</taxon>
        <taxon>Rhizochromulinales</taxon>
        <taxon>Rhizochromulina</taxon>
    </lineage>
</organism>
<feature type="transmembrane region" description="Helical" evidence="2">
    <location>
        <begin position="35"/>
        <end position="56"/>
    </location>
</feature>
<sequence>MMWVWTFGRLLWGLCTLSTALSSFATLLGDADQRLRVLLFVVVVLLSEAVPFILALDSGFLHVLADSSSMLFQYTAVKGDEADDESFSVVDSIDALGPKKPLGVAEDELPRWLPEAGHRARDVELFLDEEGGNKAFGAGASRQEALLGRRHQRSEDCFRDEATRRRSGEGEEGAAPSLTRPSSSDSIVSDAWASLAEGGAGGHRGCTLQ</sequence>